<keyword evidence="1" id="KW-0812">Transmembrane</keyword>
<organism evidence="2 3">
    <name type="scientific">Protofrankia coriariae</name>
    <dbReference type="NCBI Taxonomy" id="1562887"/>
    <lineage>
        <taxon>Bacteria</taxon>
        <taxon>Bacillati</taxon>
        <taxon>Actinomycetota</taxon>
        <taxon>Actinomycetes</taxon>
        <taxon>Frankiales</taxon>
        <taxon>Frankiaceae</taxon>
        <taxon>Protofrankia</taxon>
    </lineage>
</organism>
<dbReference type="Proteomes" id="UP000035425">
    <property type="component" value="Unassembled WGS sequence"/>
</dbReference>
<accession>A0ABR5F4Q7</accession>
<evidence type="ECO:0000256" key="1">
    <source>
        <dbReference type="SAM" id="Phobius"/>
    </source>
</evidence>
<keyword evidence="1" id="KW-1133">Transmembrane helix</keyword>
<feature type="transmembrane region" description="Helical" evidence="1">
    <location>
        <begin position="12"/>
        <end position="40"/>
    </location>
</feature>
<name>A0ABR5F4Q7_9ACTN</name>
<proteinExistence type="predicted"/>
<sequence>MNRPHRAAPLPWLIMSDVMVLAIVSVVVTGIGAPGITAFSGRMETRRSHRLAVQKECRDVLDFAAEQLTRSQLVTAYCISLWSRGIMDGDDEAIEYLKRRNHANEMARTAYGRLRVRFGPTAPVTRHYDDAVECMRRLTDVLRGYRAGDTYGAWEQQAGAESAELTAAGTKFLTAAKKALSAQR</sequence>
<evidence type="ECO:0000313" key="2">
    <source>
        <dbReference type="EMBL" id="KLL11714.1"/>
    </source>
</evidence>
<gene>
    <name evidence="2" type="ORF">FrCorBMG51_09260</name>
</gene>
<keyword evidence="3" id="KW-1185">Reference proteome</keyword>
<keyword evidence="1" id="KW-0472">Membrane</keyword>
<evidence type="ECO:0000313" key="3">
    <source>
        <dbReference type="Proteomes" id="UP000035425"/>
    </source>
</evidence>
<reference evidence="2 3" key="1">
    <citation type="submission" date="2014-12" db="EMBL/GenBank/DDBJ databases">
        <title>Frankia sp. BMG5.1 draft genome.</title>
        <authorList>
            <person name="Gtari M."/>
            <person name="Ghodhbane-Gtari F."/>
            <person name="Nouioui I."/>
            <person name="Ktari A."/>
            <person name="Hezbri K."/>
            <person name="Mimouni W."/>
            <person name="Sbissi I."/>
            <person name="Ayari A."/>
            <person name="Yamanaka T."/>
            <person name="Normand P."/>
            <person name="Tisa L.S."/>
            <person name="Boudabous A."/>
        </authorList>
    </citation>
    <scope>NUCLEOTIDE SEQUENCE [LARGE SCALE GENOMIC DNA]</scope>
    <source>
        <strain evidence="2 3">BMG5.1</strain>
    </source>
</reference>
<comment type="caution">
    <text evidence="2">The sequence shown here is derived from an EMBL/GenBank/DDBJ whole genome shotgun (WGS) entry which is preliminary data.</text>
</comment>
<protein>
    <submittedName>
        <fullName evidence="2">Uncharacterized protein</fullName>
    </submittedName>
</protein>
<dbReference type="EMBL" id="JWIO01000012">
    <property type="protein sequence ID" value="KLL11714.1"/>
    <property type="molecule type" value="Genomic_DNA"/>
</dbReference>